<reference evidence="2 3" key="2">
    <citation type="submission" date="2024-07" db="EMBL/GenBank/DDBJ databases">
        <authorList>
            <person name="Akdeniz Z."/>
        </authorList>
    </citation>
    <scope>NUCLEOTIDE SEQUENCE [LARGE SCALE GENOMIC DNA]</scope>
</reference>
<evidence type="ECO:0000313" key="2">
    <source>
        <dbReference type="EMBL" id="CAL6041570.1"/>
    </source>
</evidence>
<evidence type="ECO:0000313" key="1">
    <source>
        <dbReference type="EMBL" id="CAI9936942.1"/>
    </source>
</evidence>
<protein>
    <submittedName>
        <fullName evidence="2">Hypothetical_protein</fullName>
    </submittedName>
</protein>
<accession>A0AA86U3U1</accession>
<proteinExistence type="predicted"/>
<name>A0AA86U3U1_9EUKA</name>
<organism evidence="1">
    <name type="scientific">Hexamita inflata</name>
    <dbReference type="NCBI Taxonomy" id="28002"/>
    <lineage>
        <taxon>Eukaryota</taxon>
        <taxon>Metamonada</taxon>
        <taxon>Diplomonadida</taxon>
        <taxon>Hexamitidae</taxon>
        <taxon>Hexamitinae</taxon>
        <taxon>Hexamita</taxon>
    </lineage>
</organism>
<sequence>MEIMGNINVRSFIAHRISQPCYFWQSGYTSQAFVQLLWMSSQLSLGGFLQGQKLSIELNFIVRETLSQRTHQTYSLLIQRVYERSSTCALSMCAIVTILNSGVLNVKAHAVQQITKCSVKGMNHIQI</sequence>
<reference evidence="1" key="1">
    <citation type="submission" date="2023-06" db="EMBL/GenBank/DDBJ databases">
        <authorList>
            <person name="Kurt Z."/>
        </authorList>
    </citation>
    <scope>NUCLEOTIDE SEQUENCE</scope>
</reference>
<dbReference type="Proteomes" id="UP001642409">
    <property type="component" value="Unassembled WGS sequence"/>
</dbReference>
<dbReference type="AlphaFoldDB" id="A0AA86U3U1"/>
<keyword evidence="3" id="KW-1185">Reference proteome</keyword>
<evidence type="ECO:0000313" key="3">
    <source>
        <dbReference type="Proteomes" id="UP001642409"/>
    </source>
</evidence>
<dbReference type="EMBL" id="CAXDID020000151">
    <property type="protein sequence ID" value="CAL6041570.1"/>
    <property type="molecule type" value="Genomic_DNA"/>
</dbReference>
<comment type="caution">
    <text evidence="1">The sequence shown here is derived from an EMBL/GenBank/DDBJ whole genome shotgun (WGS) entry which is preliminary data.</text>
</comment>
<gene>
    <name evidence="1" type="ORF">HINF_LOCUS24587</name>
    <name evidence="2" type="ORF">HINF_LOCUS39174</name>
</gene>
<dbReference type="EMBL" id="CATOUU010000643">
    <property type="protein sequence ID" value="CAI9936942.1"/>
    <property type="molecule type" value="Genomic_DNA"/>
</dbReference>